<dbReference type="GO" id="GO:0004719">
    <property type="term" value="F:protein-L-isoaspartate (D-aspartate) O-methyltransferase activity"/>
    <property type="evidence" value="ECO:0007669"/>
    <property type="project" value="UniProtKB-EC"/>
</dbReference>
<evidence type="ECO:0000256" key="3">
    <source>
        <dbReference type="ARBA" id="ARBA00011890"/>
    </source>
</evidence>
<dbReference type="Pfam" id="PF01135">
    <property type="entry name" value="PCMT"/>
    <property type="match status" value="1"/>
</dbReference>
<evidence type="ECO:0000256" key="7">
    <source>
        <dbReference type="ARBA" id="ARBA00022679"/>
    </source>
</evidence>
<dbReference type="PANTHER" id="PTHR11579:SF0">
    <property type="entry name" value="PROTEIN-L-ISOASPARTATE(D-ASPARTATE) O-METHYLTRANSFERASE"/>
    <property type="match status" value="1"/>
</dbReference>
<keyword evidence="7 12" id="KW-0808">Transferase</keyword>
<name>A0A1S1Q378_9ACTN</name>
<dbReference type="EC" id="2.1.1.77" evidence="3"/>
<dbReference type="RefSeq" id="WP_071092089.1">
    <property type="nucleotide sequence ID" value="NZ_MBLM01000182.1"/>
</dbReference>
<evidence type="ECO:0000256" key="8">
    <source>
        <dbReference type="ARBA" id="ARBA00022691"/>
    </source>
</evidence>
<dbReference type="GO" id="GO:0005737">
    <property type="term" value="C:cytoplasm"/>
    <property type="evidence" value="ECO:0007669"/>
    <property type="project" value="UniProtKB-SubCell"/>
</dbReference>
<comment type="subcellular location">
    <subcellularLocation>
        <location evidence="1">Cytoplasm</location>
    </subcellularLocation>
</comment>
<gene>
    <name evidence="12" type="ORF">CC117_30735</name>
</gene>
<dbReference type="SUPFAM" id="SSF53335">
    <property type="entry name" value="S-adenosyl-L-methionine-dependent methyltransferases"/>
    <property type="match status" value="1"/>
</dbReference>
<evidence type="ECO:0000313" key="12">
    <source>
        <dbReference type="EMBL" id="OHV28056.1"/>
    </source>
</evidence>
<reference evidence="13" key="1">
    <citation type="submission" date="2016-07" db="EMBL/GenBank/DDBJ databases">
        <title>Sequence Frankia sp. strain CcI1.17.</title>
        <authorList>
            <person name="Ghodhbane-Gtari F."/>
            <person name="Swanson E."/>
            <person name="Gueddou A."/>
            <person name="Morris K."/>
            <person name="Hezbri K."/>
            <person name="Ktari A."/>
            <person name="Nouioui I."/>
            <person name="Abebe-Akele F."/>
            <person name="Simpson S."/>
            <person name="Thomas K."/>
            <person name="Gtari M."/>
            <person name="Tisa L.S."/>
            <person name="Hurst S."/>
        </authorList>
    </citation>
    <scope>NUCLEOTIDE SEQUENCE [LARGE SCALE GENOMIC DNA]</scope>
    <source>
        <strain evidence="13">Cc1.17</strain>
    </source>
</reference>
<accession>A0A1S1Q378</accession>
<protein>
    <recommendedName>
        <fullName evidence="4">Protein-L-isoaspartate O-methyltransferase</fullName>
        <ecNumber evidence="3">2.1.1.77</ecNumber>
    </recommendedName>
    <alternativeName>
        <fullName evidence="11">L-isoaspartyl protein carboxyl methyltransferase</fullName>
    </alternativeName>
    <alternativeName>
        <fullName evidence="9">Protein L-isoaspartyl methyltransferase</fullName>
    </alternativeName>
    <alternativeName>
        <fullName evidence="10">Protein-beta-aspartate methyltransferase</fullName>
    </alternativeName>
</protein>
<evidence type="ECO:0000256" key="4">
    <source>
        <dbReference type="ARBA" id="ARBA00013346"/>
    </source>
</evidence>
<comment type="similarity">
    <text evidence="2">Belongs to the methyltransferase superfamily. L-isoaspartyl/D-aspartyl protein methyltransferase family.</text>
</comment>
<keyword evidence="13" id="KW-1185">Reference proteome</keyword>
<dbReference type="CDD" id="cd02440">
    <property type="entry name" value="AdoMet_MTases"/>
    <property type="match status" value="1"/>
</dbReference>
<evidence type="ECO:0000256" key="5">
    <source>
        <dbReference type="ARBA" id="ARBA00022490"/>
    </source>
</evidence>
<dbReference type="InterPro" id="IPR029063">
    <property type="entry name" value="SAM-dependent_MTases_sf"/>
</dbReference>
<dbReference type="PANTHER" id="PTHR11579">
    <property type="entry name" value="PROTEIN-L-ISOASPARTATE O-METHYLTRANSFERASE"/>
    <property type="match status" value="1"/>
</dbReference>
<evidence type="ECO:0000256" key="9">
    <source>
        <dbReference type="ARBA" id="ARBA00030757"/>
    </source>
</evidence>
<dbReference type="Gene3D" id="3.40.50.150">
    <property type="entry name" value="Vaccinia Virus protein VP39"/>
    <property type="match status" value="1"/>
</dbReference>
<evidence type="ECO:0000313" key="13">
    <source>
        <dbReference type="Proteomes" id="UP000179627"/>
    </source>
</evidence>
<evidence type="ECO:0000256" key="10">
    <source>
        <dbReference type="ARBA" id="ARBA00031323"/>
    </source>
</evidence>
<evidence type="ECO:0000256" key="1">
    <source>
        <dbReference type="ARBA" id="ARBA00004496"/>
    </source>
</evidence>
<dbReference type="InterPro" id="IPR000682">
    <property type="entry name" value="PCMT"/>
</dbReference>
<dbReference type="NCBIfam" id="TIGR04364">
    <property type="entry name" value="methyltran_FxLD"/>
    <property type="match status" value="1"/>
</dbReference>
<keyword evidence="5" id="KW-0963">Cytoplasm</keyword>
<keyword evidence="8" id="KW-0949">S-adenosyl-L-methionine</keyword>
<evidence type="ECO:0000256" key="6">
    <source>
        <dbReference type="ARBA" id="ARBA00022603"/>
    </source>
</evidence>
<dbReference type="InterPro" id="IPR027573">
    <property type="entry name" value="Methyltran_FxLD"/>
</dbReference>
<dbReference type="Proteomes" id="UP000179627">
    <property type="component" value="Unassembled WGS sequence"/>
</dbReference>
<comment type="caution">
    <text evidence="12">The sequence shown here is derived from an EMBL/GenBank/DDBJ whole genome shotgun (WGS) entry which is preliminary data.</text>
</comment>
<dbReference type="EMBL" id="MBLM01000182">
    <property type="protein sequence ID" value="OHV28056.1"/>
    <property type="molecule type" value="Genomic_DNA"/>
</dbReference>
<dbReference type="AlphaFoldDB" id="A0A1S1Q378"/>
<proteinExistence type="inferred from homology"/>
<keyword evidence="6 12" id="KW-0489">Methyltransferase</keyword>
<evidence type="ECO:0000256" key="11">
    <source>
        <dbReference type="ARBA" id="ARBA00031350"/>
    </source>
</evidence>
<sequence>MPASAEASIALLHTALVDLVLAKEPVSAPVVAALRAVPRDLFLPDASTEEAYKDNVVVTKRDVYGAPLSSVSRPSTVAAMLEQLQVEPGQQILEIGSGGYNAALLAELTGPTGHVTTIDIDQAVIRRARACLGTAGYTDVTALINDGHFGFPLRAPYDRIVVTVNAPDIPPAWTTQLVTGGRIVIPLQLRGLLRTVGFSWDGEILTSDSMRPYGFVRLQGAGARASSPRMIRIADGIRLDIDDDQDADPDALRGAISGPSHIHSTGVALSPAADALPSLDLWLATVQPTYGRLHGTDTAIGPDLPLLPTPAGVSACWSDDSLAYLTFTPAGGTGVEIGVVAHGPDRYRLADLLTYDVRVWDAERRGGPDPTIRVYPTDASRASAPPGRLLTKPSAQLLITWD</sequence>
<organism evidence="12 13">
    <name type="scientific">Parafrankia colletiae</name>
    <dbReference type="NCBI Taxonomy" id="573497"/>
    <lineage>
        <taxon>Bacteria</taxon>
        <taxon>Bacillati</taxon>
        <taxon>Actinomycetota</taxon>
        <taxon>Actinomycetes</taxon>
        <taxon>Frankiales</taxon>
        <taxon>Frankiaceae</taxon>
        <taxon>Parafrankia</taxon>
    </lineage>
</organism>
<evidence type="ECO:0000256" key="2">
    <source>
        <dbReference type="ARBA" id="ARBA00005369"/>
    </source>
</evidence>
<dbReference type="GO" id="GO:0032259">
    <property type="term" value="P:methylation"/>
    <property type="evidence" value="ECO:0007669"/>
    <property type="project" value="UniProtKB-KW"/>
</dbReference>